<evidence type="ECO:0000256" key="3">
    <source>
        <dbReference type="ARBA" id="ARBA00022806"/>
    </source>
</evidence>
<dbReference type="EMBL" id="JBEEEP010000042">
    <property type="protein sequence ID" value="MEQ6321582.1"/>
    <property type="molecule type" value="Genomic_DNA"/>
</dbReference>
<feature type="region of interest" description="Disordered" evidence="5">
    <location>
        <begin position="472"/>
        <end position="504"/>
    </location>
</feature>
<accession>A0ABV1MH10</accession>
<evidence type="ECO:0000256" key="1">
    <source>
        <dbReference type="ARBA" id="ARBA00022741"/>
    </source>
</evidence>
<keyword evidence="8" id="KW-1185">Reference proteome</keyword>
<comment type="caution">
    <text evidence="7">The sequence shown here is derived from an EMBL/GenBank/DDBJ whole genome shotgun (WGS) entry which is preliminary data.</text>
</comment>
<reference evidence="7 8" key="1">
    <citation type="submission" date="2024-05" db="EMBL/GenBank/DDBJ databases">
        <title>Whole genome sequences of Mycobacterium canettii strains associated with human tuberculosis in Canada.</title>
        <authorList>
            <person name="Islam M.R."/>
            <person name="Soualhine H."/>
        </authorList>
    </citation>
    <scope>NUCLEOTIDE SEQUENCE [LARGE SCALE GENOMIC DNA]</scope>
    <source>
        <strain evidence="7 8">1901080</strain>
    </source>
</reference>
<dbReference type="Proteomes" id="UP001485476">
    <property type="component" value="Unassembled WGS sequence"/>
</dbReference>
<proteinExistence type="predicted"/>
<keyword evidence="2" id="KW-0378">Hydrolase</keyword>
<keyword evidence="1" id="KW-0547">Nucleotide-binding</keyword>
<organism evidence="7 8">
    <name type="scientific">Mycobacterium canetti</name>
    <dbReference type="NCBI Taxonomy" id="78331"/>
    <lineage>
        <taxon>Bacteria</taxon>
        <taxon>Bacillati</taxon>
        <taxon>Actinomycetota</taxon>
        <taxon>Actinomycetes</taxon>
        <taxon>Mycobacteriales</taxon>
        <taxon>Mycobacteriaceae</taxon>
        <taxon>Mycobacterium</taxon>
        <taxon>Mycobacterium tuberculosis complex</taxon>
    </lineage>
</organism>
<dbReference type="InterPro" id="IPR027417">
    <property type="entry name" value="P-loop_NTPase"/>
</dbReference>
<evidence type="ECO:0000313" key="8">
    <source>
        <dbReference type="Proteomes" id="UP001485476"/>
    </source>
</evidence>
<dbReference type="Pfam" id="PF00580">
    <property type="entry name" value="UvrD-helicase"/>
    <property type="match status" value="1"/>
</dbReference>
<feature type="domain" description="UvrD-like helicase ATP-binding" evidence="6">
    <location>
        <begin position="108"/>
        <end position="172"/>
    </location>
</feature>
<protein>
    <submittedName>
        <fullName evidence="7">UvrD-helicase domain-containing protein</fullName>
    </submittedName>
</protein>
<dbReference type="Gene3D" id="3.40.50.300">
    <property type="entry name" value="P-loop containing nucleotide triphosphate hydrolases"/>
    <property type="match status" value="2"/>
</dbReference>
<sequence>MTTSRLIDSLPCSVELPAGGGKTWLVVDTLREAAAASGKTLVLTHTHAGVHSIRNKMRTLGVSPDTARVGTITSLAFELARSYSRIAGLAVPDTPNWDESARYIEGACRVLRNRHIRDVMAISYSHVLIDEYQDCSLAQHELTLELARAVPACAVFGDRLQGIFGFRDAIVEWESDVLPHFPAFPVDYVPHRWAEHNQPLGQWLYAIRDRLQPGSRIAFDADLPGGVAFVPATPQRFELRDAALQSRPDGESVVIIAPPDKGSARSIASRLNGAYTTMEDIGGNFMIDAFAKLEANEPGKFALWLACLAKKCFTGYSELNRTVLKRLEKGTTVSSLTRPGLARTLAALDSVLANPMFETLGDSMREIRAAKEALPHSREAWNDMATALEHCGSEADRSPTAELGRVRDRLRHGGRRPSTRTVSRTVLIKGLEYDHVIISDLDRLTDHCNLYVALTRARKSVTIIGRTATITVSETRRSPNPRKSPAGSSNGKRKARAIVNSCGS</sequence>
<evidence type="ECO:0000313" key="7">
    <source>
        <dbReference type="EMBL" id="MEQ6321582.1"/>
    </source>
</evidence>
<evidence type="ECO:0000256" key="5">
    <source>
        <dbReference type="SAM" id="MobiDB-lite"/>
    </source>
</evidence>
<dbReference type="RefSeq" id="WP_015288214.1">
    <property type="nucleotide sequence ID" value="NZ_JBEEEP010000042.1"/>
</dbReference>
<dbReference type="SUPFAM" id="SSF52540">
    <property type="entry name" value="P-loop containing nucleoside triphosphate hydrolases"/>
    <property type="match status" value="1"/>
</dbReference>
<dbReference type="PANTHER" id="PTHR11070">
    <property type="entry name" value="UVRD / RECB / PCRA DNA HELICASE FAMILY MEMBER"/>
    <property type="match status" value="1"/>
</dbReference>
<dbReference type="PANTHER" id="PTHR11070:SF2">
    <property type="entry name" value="ATP-DEPENDENT DNA HELICASE SRS2"/>
    <property type="match status" value="1"/>
</dbReference>
<evidence type="ECO:0000256" key="2">
    <source>
        <dbReference type="ARBA" id="ARBA00022801"/>
    </source>
</evidence>
<gene>
    <name evidence="7" type="ORF">ABDZ14_15265</name>
</gene>
<keyword evidence="4" id="KW-0067">ATP-binding</keyword>
<dbReference type="InterPro" id="IPR014016">
    <property type="entry name" value="UvrD-like_ATP-bd"/>
</dbReference>
<dbReference type="InterPro" id="IPR000212">
    <property type="entry name" value="DNA_helicase_UvrD/REP"/>
</dbReference>
<evidence type="ECO:0000259" key="6">
    <source>
        <dbReference type="Pfam" id="PF00580"/>
    </source>
</evidence>
<name>A0ABV1MH10_9MYCO</name>
<evidence type="ECO:0000256" key="4">
    <source>
        <dbReference type="ARBA" id="ARBA00022840"/>
    </source>
</evidence>
<keyword evidence="3" id="KW-0347">Helicase</keyword>